<gene>
    <name evidence="1" type="ORF">C7449_107271</name>
</gene>
<proteinExistence type="predicted"/>
<organism evidence="1 2">
    <name type="scientific">Mycoplana dimorpha</name>
    <dbReference type="NCBI Taxonomy" id="28320"/>
    <lineage>
        <taxon>Bacteria</taxon>
        <taxon>Pseudomonadati</taxon>
        <taxon>Pseudomonadota</taxon>
        <taxon>Alphaproteobacteria</taxon>
        <taxon>Hyphomicrobiales</taxon>
        <taxon>Rhizobiaceae</taxon>
        <taxon>Mycoplana</taxon>
    </lineage>
</organism>
<evidence type="ECO:0000313" key="1">
    <source>
        <dbReference type="EMBL" id="PTM92857.1"/>
    </source>
</evidence>
<dbReference type="Proteomes" id="UP000241247">
    <property type="component" value="Unassembled WGS sequence"/>
</dbReference>
<keyword evidence="2" id="KW-1185">Reference proteome</keyword>
<comment type="caution">
    <text evidence="1">The sequence shown here is derived from an EMBL/GenBank/DDBJ whole genome shotgun (WGS) entry which is preliminary data.</text>
</comment>
<accession>A0A2T5B1I7</accession>
<name>A0A2T5B1I7_MYCDI</name>
<dbReference type="RefSeq" id="WP_374828300.1">
    <property type="nucleotide sequence ID" value="NZ_JBHEEX010000010.1"/>
</dbReference>
<dbReference type="AlphaFoldDB" id="A0A2T5B1I7"/>
<protein>
    <submittedName>
        <fullName evidence="1">Lambda family phage tail tape measure protein</fullName>
    </submittedName>
</protein>
<evidence type="ECO:0000313" key="2">
    <source>
        <dbReference type="Proteomes" id="UP000241247"/>
    </source>
</evidence>
<reference evidence="1 2" key="1">
    <citation type="submission" date="2018-04" db="EMBL/GenBank/DDBJ databases">
        <title>Genomic Encyclopedia of Type Strains, Phase IV (KMG-IV): sequencing the most valuable type-strain genomes for metagenomic binning, comparative biology and taxonomic classification.</title>
        <authorList>
            <person name="Goeker M."/>
        </authorList>
    </citation>
    <scope>NUCLEOTIDE SEQUENCE [LARGE SCALE GENOMIC DNA]</scope>
    <source>
        <strain evidence="1 2">DSM 7138</strain>
    </source>
</reference>
<dbReference type="EMBL" id="PZZZ01000007">
    <property type="protein sequence ID" value="PTM92857.1"/>
    <property type="molecule type" value="Genomic_DNA"/>
</dbReference>
<sequence length="891" mass="95553">MSGLNPYSEAQRVEMMLVCCYKAVHGHFSHLPLRDIIEPPHSLFDAALARQMAIHILNVEFGVPRRRIVAMQARQRTSISFAIIKIDERLECAVFERVYLRDSVQVVRADTEERLKAARELVAAQAKVTASYGPALLTAHAPTLKDMDPTIVGNLRQAFADLNLSIQRGEPDILRFREALSRIAGDASVPESIRKMAQEFRQFDEETLELAKSIPSMVNALDLMEGSANRQTEAINRLSAALRGLSEVGVAPLTELQQAERLWREARRNATNREEVDDADRAYREARKRIDDTNPTITNSDGHLVAVPIPGQKPNLFELEKETDKAADAYRDLIKSANDRVAQMRLEAQISGQTSIAAETLRFELDLLQKAQDKGREVTAQQREQIKGLADDYRAAAEAAAKVKLQQDLMFERDQLFRSSVDQAIATRLRGAGLPIDLQSREAQVIRENMRIAETREAIGSFFVDFRSALVENGGNVGKALGDALATALMNQVNRLTDRIFENLTNALTNAIFGNGSSGGLVGLAPSFTPNTTLGEFLARGAAANDNSPTGDMGLFRKAISAIESGGNYSALGPVTRTGDRAYGRYQVMGNNIGPWSEAALGRRLSASEFLANSSAQDAVFDHRFGSYVSRYGPTGAAKAWFGGPGAVNGNGSAMDVLGTSVSKYADKFNSAVDRMTTSATSATGSFGDLGSGVNTATQGLGQLGNGLGQFGSNLANLFPPAPGGGVTGGGLGTWLGNLWGNLTNGPGTQWAAAVSGNLLPGLFANGGTFMNGISGYSNTIVDRPTLFAFAKGTGLMGEAGPEAIMPLSRDARGRLGVAVNDNWGSGQKVEINIINNAGARVTQRERQTANGKAIDVMIDEAVAQKINTPGSASRGAMQGQFGLKGGLARR</sequence>